<evidence type="ECO:0000313" key="1">
    <source>
        <dbReference type="EMBL" id="AYK27574.1"/>
    </source>
</evidence>
<reference evidence="1" key="1">
    <citation type="submission" date="2018-08" db="EMBL/GenBank/DDBJ databases">
        <authorList>
            <person name="Xiang R."/>
            <person name="Wang H."/>
        </authorList>
    </citation>
    <scope>NUCLEOTIDE SEQUENCE</scope>
    <source>
        <strain evidence="1">SCKLB684</strain>
        <plasmid evidence="1">pSCKLB684-mcr</plasmid>
    </source>
</reference>
<accession>A0A3G1VUP7</accession>
<organism evidence="1">
    <name type="scientific">Klebsiella pneumoniae</name>
    <dbReference type="NCBI Taxonomy" id="573"/>
    <lineage>
        <taxon>Bacteria</taxon>
        <taxon>Pseudomonadati</taxon>
        <taxon>Pseudomonadota</taxon>
        <taxon>Gammaproteobacteria</taxon>
        <taxon>Enterobacterales</taxon>
        <taxon>Enterobacteriaceae</taxon>
        <taxon>Klebsiella/Raoultella group</taxon>
        <taxon>Klebsiella</taxon>
        <taxon>Klebsiella pneumoniae complex</taxon>
    </lineage>
</organism>
<protein>
    <submittedName>
        <fullName evidence="1">Uncharacterized protein</fullName>
    </submittedName>
</protein>
<keyword evidence="1" id="KW-0614">Plasmid</keyword>
<dbReference type="AlphaFoldDB" id="A0A3G1VUP7"/>
<dbReference type="EMBL" id="MH781719">
    <property type="protein sequence ID" value="AYK27574.1"/>
    <property type="molecule type" value="Genomic_DNA"/>
</dbReference>
<name>A0A3G1VUP7_KLEPN</name>
<proteinExistence type="predicted"/>
<sequence>MSRVYFMYKYMIYIDIHEKFQTEIPTVSRLFYLSPSPAQKI</sequence>
<geneLocation type="plasmid" evidence="1">
    <name>pSCKLB684-mcr</name>
</geneLocation>